<dbReference type="CDD" id="cd18617">
    <property type="entry name" value="GH43_XynB-like"/>
    <property type="match status" value="1"/>
</dbReference>
<feature type="active site" description="Proton donor" evidence="4">
    <location>
        <position position="171"/>
    </location>
</feature>
<gene>
    <name evidence="8" type="ORF">FNH09_03395</name>
</gene>
<organism evidence="8 9">
    <name type="scientific">Streptomyces adustus</name>
    <dbReference type="NCBI Taxonomy" id="1609272"/>
    <lineage>
        <taxon>Bacteria</taxon>
        <taxon>Bacillati</taxon>
        <taxon>Actinomycetota</taxon>
        <taxon>Actinomycetes</taxon>
        <taxon>Kitasatosporales</taxon>
        <taxon>Streptomycetaceae</taxon>
        <taxon>Streptomyces</taxon>
    </lineage>
</organism>
<evidence type="ECO:0000256" key="4">
    <source>
        <dbReference type="PIRSR" id="PIRSR606710-1"/>
    </source>
</evidence>
<keyword evidence="3 6" id="KW-0326">Glycosidase</keyword>
<dbReference type="SUPFAM" id="SSF49899">
    <property type="entry name" value="Concanavalin A-like lectins/glucanases"/>
    <property type="match status" value="1"/>
</dbReference>
<dbReference type="InterPro" id="IPR041542">
    <property type="entry name" value="GH43_C2"/>
</dbReference>
<dbReference type="InterPro" id="IPR006710">
    <property type="entry name" value="Glyco_hydro_43"/>
</dbReference>
<dbReference type="InterPro" id="IPR023296">
    <property type="entry name" value="Glyco_hydro_beta-prop_sf"/>
</dbReference>
<dbReference type="PANTHER" id="PTHR42812:SF12">
    <property type="entry name" value="BETA-XYLOSIDASE-RELATED"/>
    <property type="match status" value="1"/>
</dbReference>
<dbReference type="EMBL" id="VJZD01000007">
    <property type="protein sequence ID" value="MPY30385.1"/>
    <property type="molecule type" value="Genomic_DNA"/>
</dbReference>
<keyword evidence="9" id="KW-1185">Reference proteome</keyword>
<dbReference type="Gene3D" id="2.115.10.20">
    <property type="entry name" value="Glycosyl hydrolase domain, family 43"/>
    <property type="match status" value="1"/>
</dbReference>
<accession>A0A5N8V8S4</accession>
<keyword evidence="2 6" id="KW-0378">Hydrolase</keyword>
<dbReference type="Proteomes" id="UP000325849">
    <property type="component" value="Unassembled WGS sequence"/>
</dbReference>
<evidence type="ECO:0000313" key="9">
    <source>
        <dbReference type="Proteomes" id="UP000325849"/>
    </source>
</evidence>
<evidence type="ECO:0000256" key="3">
    <source>
        <dbReference type="ARBA" id="ARBA00023295"/>
    </source>
</evidence>
<dbReference type="AlphaFoldDB" id="A0A5N8V8S4"/>
<evidence type="ECO:0000256" key="5">
    <source>
        <dbReference type="PIRSR" id="PIRSR606710-2"/>
    </source>
</evidence>
<evidence type="ECO:0000259" key="7">
    <source>
        <dbReference type="Pfam" id="PF17851"/>
    </source>
</evidence>
<evidence type="ECO:0000256" key="2">
    <source>
        <dbReference type="ARBA" id="ARBA00022801"/>
    </source>
</evidence>
<protein>
    <submittedName>
        <fullName evidence="8">Glycoside hydrolase family 43 protein</fullName>
    </submittedName>
</protein>
<dbReference type="Gene3D" id="2.60.120.200">
    <property type="match status" value="1"/>
</dbReference>
<feature type="active site" description="Proton acceptor" evidence="4">
    <location>
        <position position="12"/>
    </location>
</feature>
<feature type="site" description="Important for catalytic activity, responsible for pKa modulation of the active site Glu and correct orientation of both the proton donor and substrate" evidence="5">
    <location>
        <position position="120"/>
    </location>
</feature>
<evidence type="ECO:0000313" key="8">
    <source>
        <dbReference type="EMBL" id="MPY30385.1"/>
    </source>
</evidence>
<dbReference type="Pfam" id="PF17851">
    <property type="entry name" value="GH43_C2"/>
    <property type="match status" value="1"/>
</dbReference>
<dbReference type="PANTHER" id="PTHR42812">
    <property type="entry name" value="BETA-XYLOSIDASE"/>
    <property type="match status" value="1"/>
</dbReference>
<evidence type="ECO:0000256" key="6">
    <source>
        <dbReference type="RuleBase" id="RU361187"/>
    </source>
</evidence>
<dbReference type="GO" id="GO:0005975">
    <property type="term" value="P:carbohydrate metabolic process"/>
    <property type="evidence" value="ECO:0007669"/>
    <property type="project" value="InterPro"/>
</dbReference>
<comment type="caution">
    <text evidence="8">The sequence shown here is derived from an EMBL/GenBank/DDBJ whole genome shotgun (WGS) entry which is preliminary data.</text>
</comment>
<dbReference type="GO" id="GO:0004553">
    <property type="term" value="F:hydrolase activity, hydrolyzing O-glycosyl compounds"/>
    <property type="evidence" value="ECO:0007669"/>
    <property type="project" value="InterPro"/>
</dbReference>
<dbReference type="InterPro" id="IPR013320">
    <property type="entry name" value="ConA-like_dom_sf"/>
</dbReference>
<dbReference type="Pfam" id="PF04616">
    <property type="entry name" value="Glyco_hydro_43"/>
    <property type="match status" value="1"/>
</dbReference>
<reference evidence="8 9" key="1">
    <citation type="submission" date="2019-07" db="EMBL/GenBank/DDBJ databases">
        <title>New species of Amycolatopsis and Streptomyces.</title>
        <authorList>
            <person name="Duangmal K."/>
            <person name="Teo W.F.A."/>
            <person name="Lipun K."/>
        </authorList>
    </citation>
    <scope>NUCLEOTIDE SEQUENCE [LARGE SCALE GENOMIC DNA]</scope>
    <source>
        <strain evidence="8 9">NBRC 109810</strain>
    </source>
</reference>
<dbReference type="InterPro" id="IPR051795">
    <property type="entry name" value="Glycosyl_Hydrlase_43"/>
</dbReference>
<dbReference type="OrthoDB" id="9801455at2"/>
<evidence type="ECO:0000256" key="1">
    <source>
        <dbReference type="ARBA" id="ARBA00009865"/>
    </source>
</evidence>
<sequence length="489" mass="52023">MSHPLLPGFNPDPSVVRVGDDYFLVTSSFEYLPGLPVHHSTDLRNWRQIGHVATRPEQVRLDRVPTPGGVWAPTLRYRDGVFHLIVTVFLGGRGCVVFTATDPAGPWSDGVTIPAVDGIDPDLAWDEDGTAIVTFARHPDPIQQVRVDLSTGEALETPRAIWPGSGLYSPEGPHLYHRGEWWYLVVAEGGTDRGHAVTVARARRPEGPFEGCPANPVLTAAGTGSAVQNLGHADLVETDQGTALVCLGVRPVGLAQSFSPLGRETFLGTVDWVDGWPQVRLADLPPSSPEEVDYDFTTPSALRDPEWIAVRRPAAEFARTVPGGLLISGAGSTGLDGPRPAFLGRRQRHLAATVSAAFDVGAGTGGLALRNAEDNAVALEARASAAGVEVTARAVVAGFDRSWHATLPAGEVELTFAMTPPPADFSAGAVGGDRIRLTARSADTEVALAELDGRHWCFETAKAFTGRVIGPFASEGDVIVRRLLYTGRA</sequence>
<name>A0A5N8V8S4_9ACTN</name>
<dbReference type="SUPFAM" id="SSF75005">
    <property type="entry name" value="Arabinanase/levansucrase/invertase"/>
    <property type="match status" value="1"/>
</dbReference>
<feature type="domain" description="Beta-xylosidase C-terminal Concanavalin A-like" evidence="7">
    <location>
        <begin position="296"/>
        <end position="475"/>
    </location>
</feature>
<dbReference type="RefSeq" id="WP_152884976.1">
    <property type="nucleotide sequence ID" value="NZ_VJZD01000007.1"/>
</dbReference>
<proteinExistence type="inferred from homology"/>
<comment type="similarity">
    <text evidence="1 6">Belongs to the glycosyl hydrolase 43 family.</text>
</comment>